<dbReference type="Pfam" id="PF00441">
    <property type="entry name" value="Acyl-CoA_dh_1"/>
    <property type="match status" value="1"/>
</dbReference>
<dbReference type="SUPFAM" id="SSF47203">
    <property type="entry name" value="Acyl-CoA dehydrogenase C-terminal domain-like"/>
    <property type="match status" value="1"/>
</dbReference>
<evidence type="ECO:0000256" key="2">
    <source>
        <dbReference type="ARBA" id="ARBA00009347"/>
    </source>
</evidence>
<dbReference type="Proteomes" id="UP000193622">
    <property type="component" value="Unassembled WGS sequence"/>
</dbReference>
<comment type="caution">
    <text evidence="8">The sequence shown here is derived from an EMBL/GenBank/DDBJ whole genome shotgun (WGS) entry which is preliminary data.</text>
</comment>
<accession>A0A1X1WJC3</accession>
<dbReference type="InterPro" id="IPR037069">
    <property type="entry name" value="AcylCoA_DH/ox_N_sf"/>
</dbReference>
<dbReference type="InterPro" id="IPR013786">
    <property type="entry name" value="AcylCoA_DH/ox_N"/>
</dbReference>
<dbReference type="GO" id="GO:0003995">
    <property type="term" value="F:acyl-CoA dehydrogenase activity"/>
    <property type="evidence" value="ECO:0007669"/>
    <property type="project" value="TreeGrafter"/>
</dbReference>
<comment type="cofactor">
    <cofactor evidence="1">
        <name>FAD</name>
        <dbReference type="ChEBI" id="CHEBI:57692"/>
    </cofactor>
</comment>
<dbReference type="AlphaFoldDB" id="A0A1X1WJC3"/>
<evidence type="ECO:0000256" key="1">
    <source>
        <dbReference type="ARBA" id="ARBA00001974"/>
    </source>
</evidence>
<evidence type="ECO:0000313" key="9">
    <source>
        <dbReference type="Proteomes" id="UP000193622"/>
    </source>
</evidence>
<keyword evidence="4" id="KW-0274">FAD</keyword>
<organism evidence="8 9">
    <name type="scientific">Mycolicibacterium iranicum</name>
    <name type="common">Mycobacterium iranicum</name>
    <dbReference type="NCBI Taxonomy" id="912594"/>
    <lineage>
        <taxon>Bacteria</taxon>
        <taxon>Bacillati</taxon>
        <taxon>Actinomycetota</taxon>
        <taxon>Actinomycetes</taxon>
        <taxon>Mycobacteriales</taxon>
        <taxon>Mycobacteriaceae</taxon>
        <taxon>Mycolicibacterium</taxon>
    </lineage>
</organism>
<dbReference type="SUPFAM" id="SSF56645">
    <property type="entry name" value="Acyl-CoA dehydrogenase NM domain-like"/>
    <property type="match status" value="1"/>
</dbReference>
<dbReference type="Pfam" id="PF02771">
    <property type="entry name" value="Acyl-CoA_dh_N"/>
    <property type="match status" value="1"/>
</dbReference>
<protein>
    <submittedName>
        <fullName evidence="8">Acyl-CoA dehydrogenase</fullName>
    </submittedName>
</protein>
<evidence type="ECO:0000313" key="8">
    <source>
        <dbReference type="EMBL" id="ORV86592.1"/>
    </source>
</evidence>
<dbReference type="Gene3D" id="1.10.540.10">
    <property type="entry name" value="Acyl-CoA dehydrogenase/oxidase, N-terminal domain"/>
    <property type="match status" value="1"/>
</dbReference>
<name>A0A1X1WJC3_MYCIR</name>
<reference evidence="8 9" key="1">
    <citation type="submission" date="2016-01" db="EMBL/GenBank/DDBJ databases">
        <title>The new phylogeny of the genus Mycobacterium.</title>
        <authorList>
            <person name="Tarcisio F."/>
            <person name="Conor M."/>
            <person name="Antonella G."/>
            <person name="Elisabetta G."/>
            <person name="Giulia F.S."/>
            <person name="Sara T."/>
            <person name="Anna F."/>
            <person name="Clotilde B."/>
            <person name="Roberto B."/>
            <person name="Veronica D.S."/>
            <person name="Fabio R."/>
            <person name="Monica P."/>
            <person name="Olivier J."/>
            <person name="Enrico T."/>
            <person name="Nicola S."/>
        </authorList>
    </citation>
    <scope>NUCLEOTIDE SEQUENCE [LARGE SCALE GENOMIC DNA]</scope>
    <source>
        <strain evidence="8 9">DSM 45541</strain>
    </source>
</reference>
<keyword evidence="3" id="KW-0285">Flavoprotein</keyword>
<proteinExistence type="inferred from homology"/>
<feature type="domain" description="Acyl-CoA dehydrogenase/oxidase C-terminal" evidence="6">
    <location>
        <begin position="184"/>
        <end position="324"/>
    </location>
</feature>
<dbReference type="GO" id="GO:0050660">
    <property type="term" value="F:flavin adenine dinucleotide binding"/>
    <property type="evidence" value="ECO:0007669"/>
    <property type="project" value="InterPro"/>
</dbReference>
<dbReference type="Gene3D" id="1.20.140.10">
    <property type="entry name" value="Butyryl-CoA Dehydrogenase, subunit A, domain 3"/>
    <property type="match status" value="1"/>
</dbReference>
<feature type="domain" description="Acyl-CoA dehydrogenase/oxidase N-terminal" evidence="7">
    <location>
        <begin position="29"/>
        <end position="104"/>
    </location>
</feature>
<evidence type="ECO:0000256" key="5">
    <source>
        <dbReference type="ARBA" id="ARBA00023002"/>
    </source>
</evidence>
<dbReference type="RefSeq" id="WP_085175973.1">
    <property type="nucleotide sequence ID" value="NZ_LQPC01000035.1"/>
</dbReference>
<gene>
    <name evidence="8" type="ORF">AWC12_18665</name>
</gene>
<comment type="similarity">
    <text evidence="2">Belongs to the acyl-CoA dehydrogenase family.</text>
</comment>
<dbReference type="PANTHER" id="PTHR43884:SF20">
    <property type="entry name" value="ACYL-COA DEHYDROGENASE FADE28"/>
    <property type="match status" value="1"/>
</dbReference>
<evidence type="ECO:0000259" key="7">
    <source>
        <dbReference type="Pfam" id="PF02771"/>
    </source>
</evidence>
<dbReference type="InterPro" id="IPR009100">
    <property type="entry name" value="AcylCoA_DH/oxidase_NM_dom_sf"/>
</dbReference>
<dbReference type="InterPro" id="IPR036250">
    <property type="entry name" value="AcylCo_DH-like_C"/>
</dbReference>
<dbReference type="InterPro" id="IPR009075">
    <property type="entry name" value="AcylCo_DH/oxidase_C"/>
</dbReference>
<keyword evidence="5" id="KW-0560">Oxidoreductase</keyword>
<evidence type="ECO:0000256" key="3">
    <source>
        <dbReference type="ARBA" id="ARBA00022630"/>
    </source>
</evidence>
<evidence type="ECO:0000259" key="6">
    <source>
        <dbReference type="Pfam" id="PF00441"/>
    </source>
</evidence>
<dbReference type="PANTHER" id="PTHR43884">
    <property type="entry name" value="ACYL-COA DEHYDROGENASE"/>
    <property type="match status" value="1"/>
</dbReference>
<dbReference type="EMBL" id="LQPC01000035">
    <property type="protein sequence ID" value="ORV86592.1"/>
    <property type="molecule type" value="Genomic_DNA"/>
</dbReference>
<sequence>MAPDSAVDEAIDLDLLRSSAREFLSERGEKDSVEGLARMDWTGLLVEECLGGAGWLPVETAVIAEEIGRAGDRSGWFGTTLAAAALSSAPADVRDRWLPSVLDGSIPAGLALSGGTVRVTNADALRLLVTLGSSGIHLFELSDATPRTRDEELLDVSRPAWRVELTDVDGLLIGDSPRSDQLVAVARVLLSADSLGALSATFERLVAYLKDRIAFGAPIASFQAVQHRLVELLVFEAKARAVIMKAARALATTEDSSSAIQLSAAAHAFVTAKATSAIDECMQLSGGIGFTWEYPLHHELRRAFTNSHLLGSARTSRTAYARQVGW</sequence>
<evidence type="ECO:0000256" key="4">
    <source>
        <dbReference type="ARBA" id="ARBA00022827"/>
    </source>
</evidence>